<proteinExistence type="predicted"/>
<sequence length="161" mass="18845">MNIPYISVLSTMNLVPANVQMMKHIKMCVLRGQDLHDVFDFLSSYHSAPIFFTAEQIVEIRLLFPEYPENNVKWRSNDSHLLAFCMEPWIVVNGDCGYLFHPDAVKKYSVSAPPATKIEAGKLYTNWLKLYREIIYKDNDDDLQKYRHSPVLESWWEEAVN</sequence>
<organism evidence="1">
    <name type="scientific">viral metagenome</name>
    <dbReference type="NCBI Taxonomy" id="1070528"/>
    <lineage>
        <taxon>unclassified sequences</taxon>
        <taxon>metagenomes</taxon>
        <taxon>organismal metagenomes</taxon>
    </lineage>
</organism>
<evidence type="ECO:0000313" key="1">
    <source>
        <dbReference type="EMBL" id="QHT97099.1"/>
    </source>
</evidence>
<protein>
    <submittedName>
        <fullName evidence="1">Uncharacterized protein</fullName>
    </submittedName>
</protein>
<dbReference type="AlphaFoldDB" id="A0A6C0IWV5"/>
<dbReference type="EMBL" id="MN740272">
    <property type="protein sequence ID" value="QHT97099.1"/>
    <property type="molecule type" value="Genomic_DNA"/>
</dbReference>
<reference evidence="1" key="1">
    <citation type="journal article" date="2020" name="Nature">
        <title>Giant virus diversity and host interactions through global metagenomics.</title>
        <authorList>
            <person name="Schulz F."/>
            <person name="Roux S."/>
            <person name="Paez-Espino D."/>
            <person name="Jungbluth S."/>
            <person name="Walsh D.A."/>
            <person name="Denef V.J."/>
            <person name="McMahon K.D."/>
            <person name="Konstantinidis K.T."/>
            <person name="Eloe-Fadrosh E.A."/>
            <person name="Kyrpides N.C."/>
            <person name="Woyke T."/>
        </authorList>
    </citation>
    <scope>NUCLEOTIDE SEQUENCE</scope>
    <source>
        <strain evidence="1">GVMAG-M-3300024510-1</strain>
    </source>
</reference>
<accession>A0A6C0IWV5</accession>
<name>A0A6C0IWV5_9ZZZZ</name>